<dbReference type="AlphaFoldDB" id="A0A6C0L7P4"/>
<protein>
    <submittedName>
        <fullName evidence="2">Uncharacterized protein</fullName>
    </submittedName>
</protein>
<keyword evidence="1" id="KW-0812">Transmembrane</keyword>
<evidence type="ECO:0000256" key="1">
    <source>
        <dbReference type="SAM" id="Phobius"/>
    </source>
</evidence>
<reference evidence="2" key="1">
    <citation type="journal article" date="2020" name="Nature">
        <title>Giant virus diversity and host interactions through global metagenomics.</title>
        <authorList>
            <person name="Schulz F."/>
            <person name="Roux S."/>
            <person name="Paez-Espino D."/>
            <person name="Jungbluth S."/>
            <person name="Walsh D.A."/>
            <person name="Denef V.J."/>
            <person name="McMahon K.D."/>
            <person name="Konstantinidis K.T."/>
            <person name="Eloe-Fadrosh E.A."/>
            <person name="Kyrpides N.C."/>
            <person name="Woyke T."/>
        </authorList>
    </citation>
    <scope>NUCLEOTIDE SEQUENCE</scope>
    <source>
        <strain evidence="2">GVMAG-M-3300027759-42</strain>
    </source>
</reference>
<evidence type="ECO:0000313" key="2">
    <source>
        <dbReference type="EMBL" id="QHU26976.1"/>
    </source>
</evidence>
<dbReference type="EMBL" id="MN740447">
    <property type="protein sequence ID" value="QHU26976.1"/>
    <property type="molecule type" value="Genomic_DNA"/>
</dbReference>
<keyword evidence="1" id="KW-0472">Membrane</keyword>
<feature type="transmembrane region" description="Helical" evidence="1">
    <location>
        <begin position="138"/>
        <end position="157"/>
    </location>
</feature>
<sequence>MGTVKFSKKRGGRKRSNKKFFSKGFKKINRNLKRNKTAKKYRGGVFMVDFQQGISRGLFDEAWFGWIAKETTITEVVSKVVEKKWFGFVVGNETVQETVAKKIINLEPRTLQELLKSGAEKLYSVLGIVGTASKEHPIIAAVVAITVIALGGALVYMKRNRDAAKALLDAEDKLEKLANENSVLVLICMGSDVKEKTHLYICVRLAIGSLLLYTLDYVNPDPNIKNRDFRESYEFTTQGKEDKVKMSRWLKGVLETELEGEKKIENQVKLTCCVTEKSGGRVDIFTVSQRQQIKNVNELHFYYPKQTFLGVEKKEDTSNQNNLSVLTNLTTEATCNLTICPAPDPDTNTIFKDEEVLDIRFTSDVKKLPRITSENDCYDKIIVDTGKNLRELDVLCKGFQKTVAPLIEEKKDPKSGFPETDIMTMMSLSGVSREDAINYLKKAKPAGDILNALSLVR</sequence>
<keyword evidence="1" id="KW-1133">Transmembrane helix</keyword>
<name>A0A6C0L7P4_9ZZZZ</name>
<accession>A0A6C0L7P4</accession>
<proteinExistence type="predicted"/>
<organism evidence="2">
    <name type="scientific">viral metagenome</name>
    <dbReference type="NCBI Taxonomy" id="1070528"/>
    <lineage>
        <taxon>unclassified sequences</taxon>
        <taxon>metagenomes</taxon>
        <taxon>organismal metagenomes</taxon>
    </lineage>
</organism>